<reference evidence="1" key="1">
    <citation type="submission" date="2020-05" db="EMBL/GenBank/DDBJ databases">
        <authorList>
            <person name="Chiriac C."/>
            <person name="Salcher M."/>
            <person name="Ghai R."/>
            <person name="Kavagutti S V."/>
        </authorList>
    </citation>
    <scope>NUCLEOTIDE SEQUENCE</scope>
</reference>
<dbReference type="AlphaFoldDB" id="A0A6J6KPX0"/>
<organism evidence="1">
    <name type="scientific">freshwater metagenome</name>
    <dbReference type="NCBI Taxonomy" id="449393"/>
    <lineage>
        <taxon>unclassified sequences</taxon>
        <taxon>metagenomes</taxon>
        <taxon>ecological metagenomes</taxon>
    </lineage>
</organism>
<evidence type="ECO:0000313" key="1">
    <source>
        <dbReference type="EMBL" id="CAB4651562.1"/>
    </source>
</evidence>
<name>A0A6J6KPX0_9ZZZZ</name>
<accession>A0A6J6KPX0</accession>
<dbReference type="EMBL" id="CAEZWN010000022">
    <property type="protein sequence ID" value="CAB4651562.1"/>
    <property type="molecule type" value="Genomic_DNA"/>
</dbReference>
<protein>
    <submittedName>
        <fullName evidence="1">Unannotated protein</fullName>
    </submittedName>
</protein>
<gene>
    <name evidence="1" type="ORF">UFOPK2252_00379</name>
</gene>
<proteinExistence type="predicted"/>
<sequence length="56" mass="6014">MKEILRSHPGGREVHLQLDESGKKTVLKLDEGLKVTSSPSLSADLKTVLGPDCLVS</sequence>